<evidence type="ECO:0000313" key="1">
    <source>
        <dbReference type="EMBL" id="KAI5675308.1"/>
    </source>
</evidence>
<organism evidence="1 2">
    <name type="scientific">Catharanthus roseus</name>
    <name type="common">Madagascar periwinkle</name>
    <name type="synonym">Vinca rosea</name>
    <dbReference type="NCBI Taxonomy" id="4058"/>
    <lineage>
        <taxon>Eukaryota</taxon>
        <taxon>Viridiplantae</taxon>
        <taxon>Streptophyta</taxon>
        <taxon>Embryophyta</taxon>
        <taxon>Tracheophyta</taxon>
        <taxon>Spermatophyta</taxon>
        <taxon>Magnoliopsida</taxon>
        <taxon>eudicotyledons</taxon>
        <taxon>Gunneridae</taxon>
        <taxon>Pentapetalae</taxon>
        <taxon>asterids</taxon>
        <taxon>lamiids</taxon>
        <taxon>Gentianales</taxon>
        <taxon>Apocynaceae</taxon>
        <taxon>Rauvolfioideae</taxon>
        <taxon>Vinceae</taxon>
        <taxon>Catharanthinae</taxon>
        <taxon>Catharanthus</taxon>
    </lineage>
</organism>
<sequence>MGTQLFFNSCTNKMLVHSRAQVPFFRHDEANRWSSSFSSSSVALGKGLDIATSIDSSALSHQGAKERIRKLLYDVDFSISSYDTAWVAMVPSLDSSQVPLFPKCLDWLLNNQLLDGSWSRPHHHPLLIKDALSSTLASVLALKRWGIGEQLVEKGLHFIESHFGSITEENQLSPIGFNIIFTGMLAYARDFDLNIRLESSMLDVLLHKRHLELKRCCESGSQESDAFLAYVSEGLFKLQNWDMVMKWQRKNGSLFNSPSTTAAALMHVKNSDCVSYLDWVLKKFGDAVPAVYPMNVYARLCLIDNIERLGLCRHFREDIQNVLNETYRLWVQGEEEVLKETSTCAIAFRLLRKHGYDVSLDPLDQLIKEERLTNSFGRYSEDINAMLELYQASEMIIHQNESSLEKLNLWSKELMEKRISTGCHSGTITGQIDNKLDDALKFPCHATLQRITNRRTIEHYNTENTRILKTSYCSSNFSNKDLLTLAVEDFNNCQLIHLEELKQLERWVMENRLDKLKFARQKCAYCYFSAAATIYAPELSDARISWAKNGILTTVVDDFFDVGGSVEELKNLILLFEKWDDVSPIKDCCSEQVEIIFSALRSSILEIGDRAFGWQARNVTGHIIEIWLDLLNSMLKEAEWARGISVPTMDEYMSNGYVSFALGPIVLPTLYFVGPKLAEDVIRHPEYHSLFKTLSTFGRLLNDIQSFERESNAGKLNALSLYMIHSDGDITETSAIEHMKSLIENQKREVLRLVLQNEGSVIPRACKDVFWNMARVLIQFYKKNDGFTSHEMMGLVRSIMYEPLPLTTSKEEAARSWKLYFTTS</sequence>
<reference evidence="2" key="1">
    <citation type="journal article" date="2023" name="Nat. Plants">
        <title>Single-cell RNA sequencing provides a high-resolution roadmap for understanding the multicellular compartmentation of specialized metabolism.</title>
        <authorList>
            <person name="Sun S."/>
            <person name="Shen X."/>
            <person name="Li Y."/>
            <person name="Li Y."/>
            <person name="Wang S."/>
            <person name="Li R."/>
            <person name="Zhang H."/>
            <person name="Shen G."/>
            <person name="Guo B."/>
            <person name="Wei J."/>
            <person name="Xu J."/>
            <person name="St-Pierre B."/>
            <person name="Chen S."/>
            <person name="Sun C."/>
        </authorList>
    </citation>
    <scope>NUCLEOTIDE SEQUENCE [LARGE SCALE GENOMIC DNA]</scope>
</reference>
<gene>
    <name evidence="1" type="ORF">M9H77_06258</name>
</gene>
<dbReference type="EMBL" id="CM044702">
    <property type="protein sequence ID" value="KAI5675308.1"/>
    <property type="molecule type" value="Genomic_DNA"/>
</dbReference>
<proteinExistence type="predicted"/>
<accession>A0ACC0BRM1</accession>
<evidence type="ECO:0000313" key="2">
    <source>
        <dbReference type="Proteomes" id="UP001060085"/>
    </source>
</evidence>
<keyword evidence="2" id="KW-1185">Reference proteome</keyword>
<name>A0ACC0BRM1_CATRO</name>
<dbReference type="Proteomes" id="UP001060085">
    <property type="component" value="Linkage Group LG02"/>
</dbReference>
<protein>
    <submittedName>
        <fullName evidence="1">Uncharacterized protein</fullName>
    </submittedName>
</protein>
<comment type="caution">
    <text evidence="1">The sequence shown here is derived from an EMBL/GenBank/DDBJ whole genome shotgun (WGS) entry which is preliminary data.</text>
</comment>